<dbReference type="Proteomes" id="UP000288669">
    <property type="component" value="Unassembled WGS sequence"/>
</dbReference>
<evidence type="ECO:0000313" key="2">
    <source>
        <dbReference type="Proteomes" id="UP000288669"/>
    </source>
</evidence>
<reference evidence="1 2" key="1">
    <citation type="submission" date="2017-05" db="EMBL/GenBank/DDBJ databases">
        <title>Vagococcus spp. assemblies.</title>
        <authorList>
            <person name="Gulvik C.A."/>
        </authorList>
    </citation>
    <scope>NUCLEOTIDE SEQUENCE [LARGE SCALE GENOMIC DNA]</scope>
    <source>
        <strain evidence="1 2">DSM 24756</strain>
    </source>
</reference>
<dbReference type="AlphaFoldDB" id="A0A430ALB2"/>
<organism evidence="1 2">
    <name type="scientific">Vagococcus entomophilus</name>
    <dbReference type="NCBI Taxonomy" id="1160095"/>
    <lineage>
        <taxon>Bacteria</taxon>
        <taxon>Bacillati</taxon>
        <taxon>Bacillota</taxon>
        <taxon>Bacilli</taxon>
        <taxon>Lactobacillales</taxon>
        <taxon>Enterococcaceae</taxon>
        <taxon>Vagococcus</taxon>
    </lineage>
</organism>
<evidence type="ECO:0000313" key="1">
    <source>
        <dbReference type="EMBL" id="RSU08764.1"/>
    </source>
</evidence>
<keyword evidence="2" id="KW-1185">Reference proteome</keyword>
<protein>
    <submittedName>
        <fullName evidence="1">Uncharacterized protein</fullName>
    </submittedName>
</protein>
<dbReference type="RefSeq" id="WP_126823680.1">
    <property type="nucleotide sequence ID" value="NZ_JBHLWU010000001.1"/>
</dbReference>
<gene>
    <name evidence="1" type="ORF">CBF30_05960</name>
</gene>
<dbReference type="OrthoDB" id="2339445at2"/>
<accession>A0A430ALB2</accession>
<name>A0A430ALB2_9ENTE</name>
<comment type="caution">
    <text evidence="1">The sequence shown here is derived from an EMBL/GenBank/DDBJ whole genome shotgun (WGS) entry which is preliminary data.</text>
</comment>
<sequence>MLLLVVEEKNGWLSSRWQLTYHQGWTALRKAVYLMYDFYMQAEVLINNESFSLNRKEEILMIEEHETITIRGISTIIKTPMTIGFVNQTNRVNVSVAMATDEFRVADYEKFNRSLCQYMDSVEISMYR</sequence>
<proteinExistence type="predicted"/>
<dbReference type="EMBL" id="NGJZ01000001">
    <property type="protein sequence ID" value="RSU08764.1"/>
    <property type="molecule type" value="Genomic_DNA"/>
</dbReference>